<evidence type="ECO:0000256" key="6">
    <source>
        <dbReference type="ARBA" id="ARBA00022840"/>
    </source>
</evidence>
<evidence type="ECO:0000256" key="2">
    <source>
        <dbReference type="ARBA" id="ARBA00008226"/>
    </source>
</evidence>
<evidence type="ECO:0000259" key="11">
    <source>
        <dbReference type="Pfam" id="PF05746"/>
    </source>
</evidence>
<keyword evidence="5 10" id="KW-0547">Nucleotide-binding</keyword>
<reference evidence="12 13" key="1">
    <citation type="submission" date="2023-10" db="EMBL/GenBank/DDBJ databases">
        <title>179-bfca-hs.</title>
        <authorList>
            <person name="Miliotis G."/>
            <person name="Sengupta P."/>
            <person name="Hameed A."/>
            <person name="Chuvochina M."/>
            <person name="Mcdonagh F."/>
            <person name="Simpson A.C."/>
            <person name="Singh N.K."/>
            <person name="Rekha P.D."/>
            <person name="Raman K."/>
            <person name="Hugenholtz P."/>
            <person name="Venkateswaran K."/>
        </authorList>
    </citation>
    <scope>NUCLEOTIDE SEQUENCE [LARGE SCALE GENOMIC DNA]</scope>
    <source>
        <strain evidence="12 13">179-BFC-A-HS</strain>
    </source>
</reference>
<dbReference type="PANTHER" id="PTHR30075:SF2">
    <property type="entry name" value="GLYCINE--TRNA LIGASE, CHLOROPLASTIC_MITOCHONDRIAL 2"/>
    <property type="match status" value="1"/>
</dbReference>
<evidence type="ECO:0000313" key="13">
    <source>
        <dbReference type="Proteomes" id="UP001228376"/>
    </source>
</evidence>
<keyword evidence="6 10" id="KW-0067">ATP-binding</keyword>
<gene>
    <name evidence="10 12" type="primary">glyS</name>
    <name evidence="12" type="ORF">P5G51_009165</name>
</gene>
<comment type="similarity">
    <text evidence="2 10">Belongs to the class-II aminoacyl-tRNA synthetase family.</text>
</comment>
<comment type="catalytic activity">
    <reaction evidence="9 10">
        <text>tRNA(Gly) + glycine + ATP = glycyl-tRNA(Gly) + AMP + diphosphate</text>
        <dbReference type="Rhea" id="RHEA:16013"/>
        <dbReference type="Rhea" id="RHEA-COMP:9664"/>
        <dbReference type="Rhea" id="RHEA-COMP:9683"/>
        <dbReference type="ChEBI" id="CHEBI:30616"/>
        <dbReference type="ChEBI" id="CHEBI:33019"/>
        <dbReference type="ChEBI" id="CHEBI:57305"/>
        <dbReference type="ChEBI" id="CHEBI:78442"/>
        <dbReference type="ChEBI" id="CHEBI:78522"/>
        <dbReference type="ChEBI" id="CHEBI:456215"/>
        <dbReference type="EC" id="6.1.1.14"/>
    </reaction>
</comment>
<comment type="subcellular location">
    <subcellularLocation>
        <location evidence="1 10">Cytoplasm</location>
    </subcellularLocation>
</comment>
<dbReference type="RefSeq" id="WP_306066289.1">
    <property type="nucleotide sequence ID" value="NZ_JAROCA020000001.1"/>
</dbReference>
<protein>
    <recommendedName>
        <fullName evidence="10">Glycine--tRNA ligase beta subunit</fullName>
        <ecNumber evidence="10">6.1.1.14</ecNumber>
    </recommendedName>
    <alternativeName>
        <fullName evidence="10">Glycyl-tRNA synthetase beta subunit</fullName>
        <shortName evidence="10">GlyRS</shortName>
    </alternativeName>
</protein>
<keyword evidence="8 10" id="KW-0030">Aminoacyl-tRNA synthetase</keyword>
<feature type="domain" description="DALR anticodon binding" evidence="11">
    <location>
        <begin position="584"/>
        <end position="682"/>
    </location>
</feature>
<organism evidence="12 13">
    <name type="scientific">Tigheibacillus jepli</name>
    <dbReference type="NCBI Taxonomy" id="3035914"/>
    <lineage>
        <taxon>Bacteria</taxon>
        <taxon>Bacillati</taxon>
        <taxon>Bacillota</taxon>
        <taxon>Bacilli</taxon>
        <taxon>Bacillales</taxon>
        <taxon>Bacillaceae</taxon>
        <taxon>Tigheibacillus</taxon>
    </lineage>
</organism>
<evidence type="ECO:0000256" key="3">
    <source>
        <dbReference type="ARBA" id="ARBA00022490"/>
    </source>
</evidence>
<dbReference type="SUPFAM" id="SSF109604">
    <property type="entry name" value="HD-domain/PDEase-like"/>
    <property type="match status" value="1"/>
</dbReference>
<keyword evidence="3 10" id="KW-0963">Cytoplasm</keyword>
<evidence type="ECO:0000256" key="1">
    <source>
        <dbReference type="ARBA" id="ARBA00004496"/>
    </source>
</evidence>
<dbReference type="PRINTS" id="PR01045">
    <property type="entry name" value="TRNASYNTHGB"/>
</dbReference>
<evidence type="ECO:0000256" key="10">
    <source>
        <dbReference type="HAMAP-Rule" id="MF_00255"/>
    </source>
</evidence>
<evidence type="ECO:0000256" key="7">
    <source>
        <dbReference type="ARBA" id="ARBA00022917"/>
    </source>
</evidence>
<evidence type="ECO:0000313" key="12">
    <source>
        <dbReference type="EMBL" id="MDY0405546.1"/>
    </source>
</evidence>
<accession>A0ABU5CGU4</accession>
<dbReference type="PROSITE" id="PS50861">
    <property type="entry name" value="AA_TRNA_LIGASE_II_GLYAB"/>
    <property type="match status" value="1"/>
</dbReference>
<dbReference type="NCBIfam" id="TIGR00211">
    <property type="entry name" value="glyS"/>
    <property type="match status" value="1"/>
</dbReference>
<dbReference type="Pfam" id="PF05746">
    <property type="entry name" value="DALR_1"/>
    <property type="match status" value="1"/>
</dbReference>
<dbReference type="Pfam" id="PF02092">
    <property type="entry name" value="tRNA_synt_2f"/>
    <property type="match status" value="1"/>
</dbReference>
<dbReference type="PANTHER" id="PTHR30075">
    <property type="entry name" value="GLYCYL-TRNA SYNTHETASE"/>
    <property type="match status" value="1"/>
</dbReference>
<evidence type="ECO:0000256" key="8">
    <source>
        <dbReference type="ARBA" id="ARBA00023146"/>
    </source>
</evidence>
<evidence type="ECO:0000256" key="9">
    <source>
        <dbReference type="ARBA" id="ARBA00047937"/>
    </source>
</evidence>
<keyword evidence="4 10" id="KW-0436">Ligase</keyword>
<dbReference type="InterPro" id="IPR006194">
    <property type="entry name" value="Gly-tRNA-synth_heterodimer"/>
</dbReference>
<comment type="caution">
    <text evidence="12">The sequence shown here is derived from an EMBL/GenBank/DDBJ whole genome shotgun (WGS) entry which is preliminary data.</text>
</comment>
<keyword evidence="7 10" id="KW-0648">Protein biosynthesis</keyword>
<dbReference type="EC" id="6.1.1.14" evidence="10"/>
<evidence type="ECO:0000256" key="4">
    <source>
        <dbReference type="ARBA" id="ARBA00022598"/>
    </source>
</evidence>
<dbReference type="Proteomes" id="UP001228376">
    <property type="component" value="Unassembled WGS sequence"/>
</dbReference>
<dbReference type="EMBL" id="JAROCA020000001">
    <property type="protein sequence ID" value="MDY0405546.1"/>
    <property type="molecule type" value="Genomic_DNA"/>
</dbReference>
<dbReference type="InterPro" id="IPR015944">
    <property type="entry name" value="Gly-tRNA-synth_bsu"/>
</dbReference>
<comment type="subunit">
    <text evidence="10">Tetramer of two alpha and two beta subunits.</text>
</comment>
<name>A0ABU5CGU4_9BACI</name>
<dbReference type="InterPro" id="IPR008909">
    <property type="entry name" value="DALR_anticod-bd"/>
</dbReference>
<proteinExistence type="inferred from homology"/>
<evidence type="ECO:0000256" key="5">
    <source>
        <dbReference type="ARBA" id="ARBA00022741"/>
    </source>
</evidence>
<dbReference type="GO" id="GO:0004820">
    <property type="term" value="F:glycine-tRNA ligase activity"/>
    <property type="evidence" value="ECO:0007669"/>
    <property type="project" value="UniProtKB-EC"/>
</dbReference>
<dbReference type="HAMAP" id="MF_00255">
    <property type="entry name" value="Gly_tRNA_synth_beta"/>
    <property type="match status" value="1"/>
</dbReference>
<keyword evidence="13" id="KW-1185">Reference proteome</keyword>
<dbReference type="Gene3D" id="1.10.730.10">
    <property type="entry name" value="Isoleucyl-tRNA Synthetase, Domain 1"/>
    <property type="match status" value="1"/>
</dbReference>
<sequence>MGQHVLFEIGLEEMPARFIDQAESQLLDKTKKWLDEQRISYSGVTSFSTPRRLAVRIENIADRQEDINEEAKGPAMKIAKDDAGNWTKAAIGFTRGQGKTVDDIYTKEIKGVSYIFVKKQIIGKETMELLPSFKDVILSLQFGKNMRWGEEKLRFIRPIRWLVALYGERTIPFEIAHVKTGNTTYGHRFLGEKITLVQPQDYEKMLNEQYVIVEPKKREQLIIDGIHALENNQGFHVSIDDSLLREVRNLVEYPTVFVGSFEKEFLEVPSEVLITSMKEHQRYFPVFDDRDRKLLPHFIGVRNGDSNHLETVIRGNEKVLRARLSDAKFFFDTDQKQDIAFYQRKLANVVFQEKLGTIQDKVDRVVKITELICEKIACDEKTTKQAIRAAEICKFDLVTNMVNEFTDLQGIMGEKYARIFGEEEAVCKAVGEQYLPDHAEGELPQSLIGSILSVADKLDTIAGSIYAGLRPTGSQDPYGLRRQALGILRILENTKWHVAVEDLFQMAGELFASSAIEGLDAADFEKELHDFIQKRANYLLKEAGISSDVIQAVTGNGIGEFPYAMQKAVILSEKRNDEAFKLTQEALSRVLNLAEKGQVGTVDEGRLETESEKILYDTFQQLKKEFVEANDSNDAMAVLRVLEQLALPIHSFFDNNMVMAKDEKLKQNRLTLLANMSQMIHSFADFSAIAWKQQN</sequence>